<dbReference type="AlphaFoldDB" id="A0A0Q3HNQ8"/>
<dbReference type="Proteomes" id="UP000051682">
    <property type="component" value="Unassembled WGS sequence"/>
</dbReference>
<proteinExistence type="predicted"/>
<accession>A0A0Q3HNQ8</accession>
<protein>
    <submittedName>
        <fullName evidence="1">Uncharacterized protein</fullName>
    </submittedName>
</protein>
<evidence type="ECO:0000313" key="2">
    <source>
        <dbReference type="Proteomes" id="UP000051682"/>
    </source>
</evidence>
<name>A0A0Q3HNQ8_9FLAO</name>
<dbReference type="EMBL" id="LLYZ01000021">
    <property type="protein sequence ID" value="KQK24293.1"/>
    <property type="molecule type" value="Genomic_DNA"/>
</dbReference>
<comment type="caution">
    <text evidence="1">The sequence shown here is derived from an EMBL/GenBank/DDBJ whole genome shotgun (WGS) entry which is preliminary data.</text>
</comment>
<organism evidence="1 2">
    <name type="scientific">Chryseobacterium aquaticum</name>
    <dbReference type="NCBI Taxonomy" id="452084"/>
    <lineage>
        <taxon>Bacteria</taxon>
        <taxon>Pseudomonadati</taxon>
        <taxon>Bacteroidota</taxon>
        <taxon>Flavobacteriia</taxon>
        <taxon>Flavobacteriales</taxon>
        <taxon>Weeksellaceae</taxon>
        <taxon>Chryseobacterium group</taxon>
        <taxon>Chryseobacterium</taxon>
    </lineage>
</organism>
<gene>
    <name evidence="1" type="ORF">AR438_16825</name>
</gene>
<dbReference type="OrthoDB" id="1264657at2"/>
<evidence type="ECO:0000313" key="1">
    <source>
        <dbReference type="EMBL" id="KQK24293.1"/>
    </source>
</evidence>
<dbReference type="RefSeq" id="WP_056017684.1">
    <property type="nucleotide sequence ID" value="NZ_LLYZ01000021.1"/>
</dbReference>
<keyword evidence="2" id="KW-1185">Reference proteome</keyword>
<dbReference type="STRING" id="452084.AR438_16825"/>
<sequence>MKIYLAVLKDKVNLEELKKDLKEKKIKFLDYYKTLGIVKLQSEKKISEKDVEEFCESIEEEKDNLTI</sequence>
<reference evidence="1 2" key="1">
    <citation type="submission" date="2015-10" db="EMBL/GenBank/DDBJ databases">
        <title>Chryseobacterium aquaticum genome.</title>
        <authorList>
            <person name="Newman J.D."/>
            <person name="Ferguson M.B."/>
            <person name="Miller J.R."/>
        </authorList>
    </citation>
    <scope>NUCLEOTIDE SEQUENCE [LARGE SCALE GENOMIC DNA]</scope>
    <source>
        <strain evidence="1 2">KCTC 12483</strain>
    </source>
</reference>